<dbReference type="CDD" id="cd00082">
    <property type="entry name" value="HisKA"/>
    <property type="match status" value="1"/>
</dbReference>
<evidence type="ECO:0000256" key="6">
    <source>
        <dbReference type="ARBA" id="ARBA00022679"/>
    </source>
</evidence>
<feature type="transmembrane region" description="Helical" evidence="20">
    <location>
        <begin position="168"/>
        <end position="192"/>
    </location>
</feature>
<feature type="domain" description="HAMP" evidence="22">
    <location>
        <begin position="188"/>
        <end position="239"/>
    </location>
</feature>
<dbReference type="CDD" id="cd16954">
    <property type="entry name" value="HATPase_PhoQ-like"/>
    <property type="match status" value="1"/>
</dbReference>
<dbReference type="SMART" id="SM00387">
    <property type="entry name" value="HATPase_c"/>
    <property type="match status" value="1"/>
</dbReference>
<evidence type="ECO:0000256" key="14">
    <source>
        <dbReference type="ARBA" id="ARBA00022912"/>
    </source>
</evidence>
<keyword evidence="9" id="KW-0547">Nucleotide-binding</keyword>
<dbReference type="EC" id="2.7.13.3" evidence="3"/>
<dbReference type="InterPro" id="IPR036890">
    <property type="entry name" value="HATPase_C_sf"/>
</dbReference>
<evidence type="ECO:0000256" key="19">
    <source>
        <dbReference type="SAM" id="Coils"/>
    </source>
</evidence>
<comment type="subcellular location">
    <subcellularLocation>
        <location evidence="2">Membrane</location>
    </subcellularLocation>
</comment>
<keyword evidence="11" id="KW-0378">Hydrolase</keyword>
<feature type="coiled-coil region" evidence="19">
    <location>
        <begin position="220"/>
        <end position="251"/>
    </location>
</feature>
<dbReference type="SUPFAM" id="SSF55874">
    <property type="entry name" value="ATPase domain of HSP90 chaperone/DNA topoisomerase II/histidine kinase"/>
    <property type="match status" value="1"/>
</dbReference>
<evidence type="ECO:0000256" key="4">
    <source>
        <dbReference type="ARBA" id="ARBA00022519"/>
    </source>
</evidence>
<keyword evidence="5" id="KW-0597">Phosphoprotein</keyword>
<dbReference type="PROSITE" id="PS50109">
    <property type="entry name" value="HIS_KIN"/>
    <property type="match status" value="1"/>
</dbReference>
<evidence type="ECO:0000256" key="17">
    <source>
        <dbReference type="ARBA" id="ARBA00023136"/>
    </source>
</evidence>
<comment type="catalytic activity">
    <reaction evidence="1">
        <text>ATP + protein L-histidine = ADP + protein N-phospho-L-histidine.</text>
        <dbReference type="EC" id="2.7.13.3"/>
    </reaction>
</comment>
<evidence type="ECO:0000256" key="15">
    <source>
        <dbReference type="ARBA" id="ARBA00022989"/>
    </source>
</evidence>
<keyword evidence="14" id="KW-0904">Protein phosphatase</keyword>
<keyword evidence="24" id="KW-1185">Reference proteome</keyword>
<evidence type="ECO:0000256" key="11">
    <source>
        <dbReference type="ARBA" id="ARBA00022801"/>
    </source>
</evidence>
<reference evidence="24" key="1">
    <citation type="journal article" date="2019" name="Int. J. Syst. Evol. Microbiol.">
        <title>The Global Catalogue of Microorganisms (GCM) 10K type strain sequencing project: providing services to taxonomists for standard genome sequencing and annotation.</title>
        <authorList>
            <consortium name="The Broad Institute Genomics Platform"/>
            <consortium name="The Broad Institute Genome Sequencing Center for Infectious Disease"/>
            <person name="Wu L."/>
            <person name="Ma J."/>
        </authorList>
    </citation>
    <scope>NUCLEOTIDE SEQUENCE [LARGE SCALE GENOMIC DNA]</scope>
    <source>
        <strain evidence="24">JCM 17805</strain>
    </source>
</reference>
<dbReference type="Gene3D" id="1.10.287.130">
    <property type="match status" value="1"/>
</dbReference>
<evidence type="ECO:0000256" key="10">
    <source>
        <dbReference type="ARBA" id="ARBA00022777"/>
    </source>
</evidence>
<comment type="caution">
    <text evidence="23">The sequence shown here is derived from an EMBL/GenBank/DDBJ whole genome shotgun (WGS) entry which is preliminary data.</text>
</comment>
<evidence type="ECO:0000256" key="2">
    <source>
        <dbReference type="ARBA" id="ARBA00004370"/>
    </source>
</evidence>
<keyword evidence="15 20" id="KW-1133">Transmembrane helix</keyword>
<evidence type="ECO:0000256" key="1">
    <source>
        <dbReference type="ARBA" id="ARBA00000085"/>
    </source>
</evidence>
<dbReference type="Pfam" id="PF00512">
    <property type="entry name" value="HisKA"/>
    <property type="match status" value="1"/>
</dbReference>
<protein>
    <recommendedName>
        <fullName evidence="3">histidine kinase</fullName>
        <ecNumber evidence="3">2.7.13.3</ecNumber>
    </recommendedName>
    <alternativeName>
        <fullName evidence="18">Sensor histidine protein kinase/phosphatase PhoQ</fullName>
    </alternativeName>
</protein>
<evidence type="ECO:0000256" key="8">
    <source>
        <dbReference type="ARBA" id="ARBA00022723"/>
    </source>
</evidence>
<keyword evidence="8" id="KW-0479">Metal-binding</keyword>
<dbReference type="Pfam" id="PF08918">
    <property type="entry name" value="PhoQ_Sensor"/>
    <property type="match status" value="1"/>
</dbReference>
<dbReference type="InterPro" id="IPR003660">
    <property type="entry name" value="HAMP_dom"/>
</dbReference>
<dbReference type="InterPro" id="IPR003594">
    <property type="entry name" value="HATPase_dom"/>
</dbReference>
<keyword evidence="7 20" id="KW-0812">Transmembrane</keyword>
<keyword evidence="4" id="KW-0997">Cell inner membrane</keyword>
<proteinExistence type="predicted"/>
<keyword evidence="17 20" id="KW-0472">Membrane</keyword>
<evidence type="ECO:0000256" key="20">
    <source>
        <dbReference type="SAM" id="Phobius"/>
    </source>
</evidence>
<keyword evidence="10 23" id="KW-0418">Kinase</keyword>
<dbReference type="SMART" id="SM00388">
    <property type="entry name" value="HisKA"/>
    <property type="match status" value="1"/>
</dbReference>
<evidence type="ECO:0000256" key="5">
    <source>
        <dbReference type="ARBA" id="ARBA00022553"/>
    </source>
</evidence>
<evidence type="ECO:0000256" key="12">
    <source>
        <dbReference type="ARBA" id="ARBA00022840"/>
    </source>
</evidence>
<evidence type="ECO:0000256" key="18">
    <source>
        <dbReference type="ARBA" id="ARBA00032477"/>
    </source>
</evidence>
<dbReference type="InterPro" id="IPR036097">
    <property type="entry name" value="HisK_dim/P_sf"/>
</dbReference>
<evidence type="ECO:0000313" key="23">
    <source>
        <dbReference type="EMBL" id="GAA4651821.1"/>
    </source>
</evidence>
<keyword evidence="19" id="KW-0175">Coiled coil</keyword>
<dbReference type="InterPro" id="IPR004358">
    <property type="entry name" value="Sig_transdc_His_kin-like_C"/>
</dbReference>
<keyword evidence="12" id="KW-0067">ATP-binding</keyword>
<evidence type="ECO:0000256" key="7">
    <source>
        <dbReference type="ARBA" id="ARBA00022692"/>
    </source>
</evidence>
<dbReference type="GO" id="GO:0016301">
    <property type="term" value="F:kinase activity"/>
    <property type="evidence" value="ECO:0007669"/>
    <property type="project" value="UniProtKB-KW"/>
</dbReference>
<dbReference type="InterPro" id="IPR003661">
    <property type="entry name" value="HisK_dim/P_dom"/>
</dbReference>
<evidence type="ECO:0000256" key="3">
    <source>
        <dbReference type="ARBA" id="ARBA00012438"/>
    </source>
</evidence>
<name>A0ABP8V7F3_9GAMM</name>
<dbReference type="InterPro" id="IPR015014">
    <property type="entry name" value="PhoQ_Sensor"/>
</dbReference>
<dbReference type="PRINTS" id="PR00344">
    <property type="entry name" value="BCTRLSENSOR"/>
</dbReference>
<keyword evidence="13" id="KW-0460">Magnesium</keyword>
<dbReference type="PANTHER" id="PTHR45436">
    <property type="entry name" value="SENSOR HISTIDINE KINASE YKOH"/>
    <property type="match status" value="1"/>
</dbReference>
<dbReference type="Gene3D" id="3.30.565.10">
    <property type="entry name" value="Histidine kinase-like ATPase, C-terminal domain"/>
    <property type="match status" value="1"/>
</dbReference>
<dbReference type="RefSeq" id="WP_345198272.1">
    <property type="nucleotide sequence ID" value="NZ_BAABFL010000463.1"/>
</dbReference>
<keyword evidence="16" id="KW-0902">Two-component regulatory system</keyword>
<dbReference type="InterPro" id="IPR005467">
    <property type="entry name" value="His_kinase_dom"/>
</dbReference>
<dbReference type="EMBL" id="BAABFL010000463">
    <property type="protein sequence ID" value="GAA4651821.1"/>
    <property type="molecule type" value="Genomic_DNA"/>
</dbReference>
<dbReference type="PANTHER" id="PTHR45436:SF4">
    <property type="entry name" value="SENSOR PROTEIN PHOQ"/>
    <property type="match status" value="1"/>
</dbReference>
<dbReference type="InterPro" id="IPR058619">
    <property type="entry name" value="PhoQ/CarS-like_HATPase"/>
</dbReference>
<dbReference type="SUPFAM" id="SSF47384">
    <property type="entry name" value="Homodimeric domain of signal transducing histidine kinase"/>
    <property type="match status" value="1"/>
</dbReference>
<evidence type="ECO:0000259" key="22">
    <source>
        <dbReference type="PROSITE" id="PS50885"/>
    </source>
</evidence>
<evidence type="ECO:0000256" key="9">
    <source>
        <dbReference type="ARBA" id="ARBA00022741"/>
    </source>
</evidence>
<keyword evidence="4" id="KW-1003">Cell membrane</keyword>
<dbReference type="Proteomes" id="UP001500604">
    <property type="component" value="Unassembled WGS sequence"/>
</dbReference>
<evidence type="ECO:0000259" key="21">
    <source>
        <dbReference type="PROSITE" id="PS50109"/>
    </source>
</evidence>
<keyword evidence="6" id="KW-0808">Transferase</keyword>
<evidence type="ECO:0000256" key="13">
    <source>
        <dbReference type="ARBA" id="ARBA00022842"/>
    </source>
</evidence>
<dbReference type="PROSITE" id="PS50885">
    <property type="entry name" value="HAMP"/>
    <property type="match status" value="1"/>
</dbReference>
<gene>
    <name evidence="23" type="primary">phoQ</name>
    <name evidence="23" type="ORF">GCM10023116_41050</name>
</gene>
<evidence type="ECO:0000256" key="16">
    <source>
        <dbReference type="ARBA" id="ARBA00023012"/>
    </source>
</evidence>
<organism evidence="23 24">
    <name type="scientific">Kistimonas scapharcae</name>
    <dbReference type="NCBI Taxonomy" id="1036133"/>
    <lineage>
        <taxon>Bacteria</taxon>
        <taxon>Pseudomonadati</taxon>
        <taxon>Pseudomonadota</taxon>
        <taxon>Gammaproteobacteria</taxon>
        <taxon>Oceanospirillales</taxon>
        <taxon>Endozoicomonadaceae</taxon>
        <taxon>Kistimonas</taxon>
    </lineage>
</organism>
<dbReference type="Pfam" id="PF02518">
    <property type="entry name" value="HATPase_c"/>
    <property type="match status" value="1"/>
</dbReference>
<sequence>MFVGRSLKFRVLLAFGVAMILVWAVNAVTDIESFKNFMFDTTKRQLSSDANVLLTAARIKNGQLIMPRELPDEKFNQVESRVLGMIYNKEGELLWRSRSTLDEPLPYQPVYNEHENFFDLIEGDGGSYFVYDIDLVLKTGRESMPLIFVTIKPAQEYEQNLRYFKHEMLFWSLVRGGVMLLVLWLAMYWSLIPIKQLVARLKDIESGENDQLTGHYPLEIARLTNALNRLLSNEQRQRERYRDTMADLAHSLKTPLAVLQSTGHTLHMQRETITQEGLAELEETIDEQVQRMNQIVGYQLQRAVTRHRSLIRNQVSVVKSVERIRNTLCKVYRDKQVQADIQISEDCLFTGNEQDLMEVMGNLLENAWRLSLQKVRVSAHVVRDREAGSHDKRLELLIEDDGPGVPEDRRDVILQRGVRADSRTPGQGLGLAVVLDIIEHYDGTLTIDDSDLGGALFRISLAS</sequence>
<evidence type="ECO:0000313" key="24">
    <source>
        <dbReference type="Proteomes" id="UP001500604"/>
    </source>
</evidence>
<accession>A0ABP8V7F3</accession>
<feature type="domain" description="Histidine kinase" evidence="21">
    <location>
        <begin position="247"/>
        <end position="463"/>
    </location>
</feature>
<dbReference type="InterPro" id="IPR050428">
    <property type="entry name" value="TCS_sensor_his_kinase"/>
</dbReference>